<dbReference type="Proteomes" id="UP001363010">
    <property type="component" value="Unassembled WGS sequence"/>
</dbReference>
<keyword evidence="5 10" id="KW-0378">Hydrolase</keyword>
<dbReference type="InterPro" id="IPR011055">
    <property type="entry name" value="Dup_hybrid_motif"/>
</dbReference>
<evidence type="ECO:0000256" key="7">
    <source>
        <dbReference type="ARBA" id="ARBA00023049"/>
    </source>
</evidence>
<sequence length="448" mass="48004">MINGILAAEELLASRVAYIFRTYPKQITAAIAATLLCAGGGAFAVASLGTDPGDMPVRQVLEAVAPLPVGTQTDALDAFGFTLFRSDLTRSSDTAEALFKRLGISDARAAAFIRANAEARTALFGRPGRTVTAEAGQDNQFQKLSARWIPDGDGFKRVVITRTPNGFALKTEVDPLTPSTRLASGVVRTSLLAATDDARIPDGVASQLADIFSTDVDIRQLRNGDRFAVVYETFEADGQALRSGRVLSAEFESGGKLHQALWFQEPGKKGGYYRPNGDSLRKAYLGSPVEYSRITSGFAMRVHPIFNDWRQHHGIDFSAPTGTAVRAVGDGVVDFAGVQSGYGNMVILNHRNNQSTVYAHLSRIDVKVGQQVTQSQFIGAVGMTGWATGPHLHFEYRVNGDYADPATIADQDGGVPITAASRQAFERIARATRTELAAAFSVVQASAD</sequence>
<keyword evidence="4" id="KW-0479">Metal-binding</keyword>
<evidence type="ECO:0000256" key="6">
    <source>
        <dbReference type="ARBA" id="ARBA00022833"/>
    </source>
</evidence>
<evidence type="ECO:0000256" key="2">
    <source>
        <dbReference type="ARBA" id="ARBA00004196"/>
    </source>
</evidence>
<dbReference type="PANTHER" id="PTHR21666">
    <property type="entry name" value="PEPTIDASE-RELATED"/>
    <property type="match status" value="1"/>
</dbReference>
<keyword evidence="7" id="KW-0482">Metalloprotease</keyword>
<feature type="domain" description="Csd3-like second N-terminal" evidence="9">
    <location>
        <begin position="182"/>
        <end position="298"/>
    </location>
</feature>
<evidence type="ECO:0000256" key="3">
    <source>
        <dbReference type="ARBA" id="ARBA00022670"/>
    </source>
</evidence>
<reference evidence="10 11" key="1">
    <citation type="submission" date="2024-03" db="EMBL/GenBank/DDBJ databases">
        <title>Novel species of the genus Variovorax.</title>
        <authorList>
            <person name="Liu Q."/>
            <person name="Xin Y.-H."/>
        </authorList>
    </citation>
    <scope>NUCLEOTIDE SEQUENCE [LARGE SCALE GENOMIC DNA]</scope>
    <source>
        <strain evidence="10 11">KACC 18501</strain>
    </source>
</reference>
<dbReference type="EMBL" id="JBBKZV010000010">
    <property type="protein sequence ID" value="MEJ8823939.1"/>
    <property type="molecule type" value="Genomic_DNA"/>
</dbReference>
<evidence type="ECO:0000259" key="9">
    <source>
        <dbReference type="Pfam" id="PF19425"/>
    </source>
</evidence>
<accession>A0ABU8W381</accession>
<evidence type="ECO:0000256" key="1">
    <source>
        <dbReference type="ARBA" id="ARBA00001947"/>
    </source>
</evidence>
<dbReference type="GO" id="GO:0016787">
    <property type="term" value="F:hydrolase activity"/>
    <property type="evidence" value="ECO:0007669"/>
    <property type="project" value="UniProtKB-KW"/>
</dbReference>
<name>A0ABU8W381_9BURK</name>
<dbReference type="Gene3D" id="3.10.450.350">
    <property type="match status" value="2"/>
</dbReference>
<dbReference type="Pfam" id="PF01551">
    <property type="entry name" value="Peptidase_M23"/>
    <property type="match status" value="1"/>
</dbReference>
<dbReference type="InterPro" id="IPR050570">
    <property type="entry name" value="Cell_wall_metabolism_enzyme"/>
</dbReference>
<keyword evidence="3" id="KW-0645">Protease</keyword>
<dbReference type="InterPro" id="IPR045834">
    <property type="entry name" value="Csd3_N2"/>
</dbReference>
<evidence type="ECO:0000259" key="8">
    <source>
        <dbReference type="Pfam" id="PF01551"/>
    </source>
</evidence>
<proteinExistence type="predicted"/>
<comment type="subcellular location">
    <subcellularLocation>
        <location evidence="2">Cell envelope</location>
    </subcellularLocation>
</comment>
<dbReference type="Gene3D" id="2.70.70.10">
    <property type="entry name" value="Glucose Permease (Domain IIA)"/>
    <property type="match status" value="1"/>
</dbReference>
<protein>
    <submittedName>
        <fullName evidence="10">M23 family metallopeptidase</fullName>
        <ecNumber evidence="10">3.4.24.-</ecNumber>
    </submittedName>
</protein>
<evidence type="ECO:0000256" key="5">
    <source>
        <dbReference type="ARBA" id="ARBA00022801"/>
    </source>
</evidence>
<comment type="cofactor">
    <cofactor evidence="1">
        <name>Zn(2+)</name>
        <dbReference type="ChEBI" id="CHEBI:29105"/>
    </cofactor>
</comment>
<evidence type="ECO:0000313" key="10">
    <source>
        <dbReference type="EMBL" id="MEJ8823939.1"/>
    </source>
</evidence>
<feature type="domain" description="M23ase beta-sheet core" evidence="8">
    <location>
        <begin position="311"/>
        <end position="405"/>
    </location>
</feature>
<keyword evidence="11" id="KW-1185">Reference proteome</keyword>
<dbReference type="CDD" id="cd12797">
    <property type="entry name" value="M23_peptidase"/>
    <property type="match status" value="1"/>
</dbReference>
<dbReference type="Pfam" id="PF19425">
    <property type="entry name" value="Csd3_N2"/>
    <property type="match status" value="1"/>
</dbReference>
<dbReference type="SUPFAM" id="SSF51261">
    <property type="entry name" value="Duplicated hybrid motif"/>
    <property type="match status" value="1"/>
</dbReference>
<evidence type="ECO:0000256" key="4">
    <source>
        <dbReference type="ARBA" id="ARBA00022723"/>
    </source>
</evidence>
<evidence type="ECO:0000313" key="11">
    <source>
        <dbReference type="Proteomes" id="UP001363010"/>
    </source>
</evidence>
<dbReference type="RefSeq" id="WP_340364967.1">
    <property type="nucleotide sequence ID" value="NZ_JBBKZV010000010.1"/>
</dbReference>
<organism evidence="10 11">
    <name type="scientific">Variovorax humicola</name>
    <dbReference type="NCBI Taxonomy" id="1769758"/>
    <lineage>
        <taxon>Bacteria</taxon>
        <taxon>Pseudomonadati</taxon>
        <taxon>Pseudomonadota</taxon>
        <taxon>Betaproteobacteria</taxon>
        <taxon>Burkholderiales</taxon>
        <taxon>Comamonadaceae</taxon>
        <taxon>Variovorax</taxon>
    </lineage>
</organism>
<keyword evidence="6" id="KW-0862">Zinc</keyword>
<comment type="caution">
    <text evidence="10">The sequence shown here is derived from an EMBL/GenBank/DDBJ whole genome shotgun (WGS) entry which is preliminary data.</text>
</comment>
<dbReference type="InterPro" id="IPR016047">
    <property type="entry name" value="M23ase_b-sheet_dom"/>
</dbReference>
<dbReference type="PANTHER" id="PTHR21666:SF288">
    <property type="entry name" value="CELL DIVISION PROTEIN YTFB"/>
    <property type="match status" value="1"/>
</dbReference>
<gene>
    <name evidence="10" type="ORF">WKW80_18230</name>
</gene>
<dbReference type="EC" id="3.4.24.-" evidence="10"/>